<feature type="transmembrane region" description="Helical" evidence="1">
    <location>
        <begin position="30"/>
        <end position="46"/>
    </location>
</feature>
<feature type="non-terminal residue" evidence="2">
    <location>
        <position position="248"/>
    </location>
</feature>
<gene>
    <name evidence="2" type="ORF">METZ01_LOCUS466307</name>
</gene>
<organism evidence="2">
    <name type="scientific">marine metagenome</name>
    <dbReference type="NCBI Taxonomy" id="408172"/>
    <lineage>
        <taxon>unclassified sequences</taxon>
        <taxon>metagenomes</taxon>
        <taxon>ecological metagenomes</taxon>
    </lineage>
</organism>
<feature type="transmembrane region" description="Helical" evidence="1">
    <location>
        <begin position="76"/>
        <end position="91"/>
    </location>
</feature>
<dbReference type="AlphaFoldDB" id="A0A383B0V4"/>
<sequence>REIGFFPALCFLLFVFTSKALNLDIFSWSVVNQALIPLSLLVLLICELTKNPNLKLGPIYMALLCFWLYGVKETNLFFFPFLLFLNFFFSNKSFYLKVILTFVLLLILETFLIYIFSENNYPFGRLVGLMSSSSGHLQVMKAGEYTPEQAKSIGSIENTFLIFYRWYSARGWDTTIIYFSSILSILFLFGRNEKLLPKIISSLILSFFFFTTFFIVSIFPPVLGQPMSTRFLTILLPLSYLIICFGIK</sequence>
<evidence type="ECO:0000256" key="1">
    <source>
        <dbReference type="SAM" id="Phobius"/>
    </source>
</evidence>
<keyword evidence="1" id="KW-0472">Membrane</keyword>
<feature type="transmembrane region" description="Helical" evidence="1">
    <location>
        <begin position="171"/>
        <end position="190"/>
    </location>
</feature>
<evidence type="ECO:0000313" key="2">
    <source>
        <dbReference type="EMBL" id="SVE13453.1"/>
    </source>
</evidence>
<accession>A0A383B0V4</accession>
<dbReference type="EMBL" id="UINC01196446">
    <property type="protein sequence ID" value="SVE13453.1"/>
    <property type="molecule type" value="Genomic_DNA"/>
</dbReference>
<name>A0A383B0V4_9ZZZZ</name>
<proteinExistence type="predicted"/>
<feature type="transmembrane region" description="Helical" evidence="1">
    <location>
        <begin position="98"/>
        <end position="116"/>
    </location>
</feature>
<keyword evidence="1" id="KW-1133">Transmembrane helix</keyword>
<reference evidence="2" key="1">
    <citation type="submission" date="2018-05" db="EMBL/GenBank/DDBJ databases">
        <authorList>
            <person name="Lanie J.A."/>
            <person name="Ng W.-L."/>
            <person name="Kazmierczak K.M."/>
            <person name="Andrzejewski T.M."/>
            <person name="Davidsen T.M."/>
            <person name="Wayne K.J."/>
            <person name="Tettelin H."/>
            <person name="Glass J.I."/>
            <person name="Rusch D."/>
            <person name="Podicherti R."/>
            <person name="Tsui H.-C.T."/>
            <person name="Winkler M.E."/>
        </authorList>
    </citation>
    <scope>NUCLEOTIDE SEQUENCE</scope>
</reference>
<feature type="transmembrane region" description="Helical" evidence="1">
    <location>
        <begin position="202"/>
        <end position="223"/>
    </location>
</feature>
<protein>
    <submittedName>
        <fullName evidence="2">Uncharacterized protein</fullName>
    </submittedName>
</protein>
<feature type="transmembrane region" description="Helical" evidence="1">
    <location>
        <begin position="229"/>
        <end position="247"/>
    </location>
</feature>
<feature type="non-terminal residue" evidence="2">
    <location>
        <position position="1"/>
    </location>
</feature>
<keyword evidence="1" id="KW-0812">Transmembrane</keyword>